<accession>A0A1G6VIW2</accession>
<feature type="transmembrane region" description="Helical" evidence="1">
    <location>
        <begin position="94"/>
        <end position="114"/>
    </location>
</feature>
<evidence type="ECO:0000313" key="3">
    <source>
        <dbReference type="Proteomes" id="UP000198757"/>
    </source>
</evidence>
<keyword evidence="1" id="KW-1133">Transmembrane helix</keyword>
<organism evidence="2 3">
    <name type="scientific">Niabella drilacis (strain DSM 25811 / CCM 8410 / CCUG 62505 / LMG 26954 / E90)</name>
    <dbReference type="NCBI Taxonomy" id="1285928"/>
    <lineage>
        <taxon>Bacteria</taxon>
        <taxon>Pseudomonadati</taxon>
        <taxon>Bacteroidota</taxon>
        <taxon>Chitinophagia</taxon>
        <taxon>Chitinophagales</taxon>
        <taxon>Chitinophagaceae</taxon>
        <taxon>Niabella</taxon>
    </lineage>
</organism>
<evidence type="ECO:0000256" key="1">
    <source>
        <dbReference type="SAM" id="Phobius"/>
    </source>
</evidence>
<keyword evidence="1" id="KW-0472">Membrane</keyword>
<protein>
    <submittedName>
        <fullName evidence="2">Uncharacterized protein</fullName>
    </submittedName>
</protein>
<gene>
    <name evidence="2" type="ORF">SAMN04487894_11022</name>
</gene>
<reference evidence="3" key="1">
    <citation type="submission" date="2016-10" db="EMBL/GenBank/DDBJ databases">
        <authorList>
            <person name="Varghese N."/>
            <person name="Submissions S."/>
        </authorList>
    </citation>
    <scope>NUCLEOTIDE SEQUENCE [LARGE SCALE GENOMIC DNA]</scope>
    <source>
        <strain evidence="3">DSM 25811 / CCM 8410 / LMG 26954 / E90</strain>
    </source>
</reference>
<sequence length="120" mass="14313">MAEDLKDILSHLNKDVSQETLLQYLRQQLDKEAAHEVERQLLEDPFYNDALEGLQEMEHPDRLMLIAEALNRDLKKRTEKKRKERSKRHLQPQWWLYASVLILLLLLVLVYLLLHGRMGN</sequence>
<dbReference type="Proteomes" id="UP000198757">
    <property type="component" value="Unassembled WGS sequence"/>
</dbReference>
<dbReference type="EMBL" id="FMZO01000010">
    <property type="protein sequence ID" value="SDD52977.1"/>
    <property type="molecule type" value="Genomic_DNA"/>
</dbReference>
<dbReference type="OrthoDB" id="680459at2"/>
<dbReference type="RefSeq" id="WP_090391390.1">
    <property type="nucleotide sequence ID" value="NZ_FMZO01000010.1"/>
</dbReference>
<evidence type="ECO:0000313" key="2">
    <source>
        <dbReference type="EMBL" id="SDD52977.1"/>
    </source>
</evidence>
<proteinExistence type="predicted"/>
<name>A0A1G6VIW2_NIADE</name>
<keyword evidence="3" id="KW-1185">Reference proteome</keyword>
<keyword evidence="1" id="KW-0812">Transmembrane</keyword>
<dbReference type="AlphaFoldDB" id="A0A1G6VIW2"/>
<dbReference type="STRING" id="1285928.SAMN04487894_11022"/>